<dbReference type="GO" id="GO:0005737">
    <property type="term" value="C:cytoplasm"/>
    <property type="evidence" value="ECO:0007669"/>
    <property type="project" value="TreeGrafter"/>
</dbReference>
<dbReference type="RefSeq" id="WP_124875878.1">
    <property type="nucleotide sequence ID" value="NZ_RQJO01000008.1"/>
</dbReference>
<accession>A0A3P1BUN8</accession>
<dbReference type="GO" id="GO:0004308">
    <property type="term" value="F:exo-alpha-sialidase activity"/>
    <property type="evidence" value="ECO:0007669"/>
    <property type="project" value="UniProtKB-EC"/>
</dbReference>
<gene>
    <name evidence="6" type="ORF">EHT25_15140</name>
</gene>
<dbReference type="PANTHER" id="PTHR10628:SF30">
    <property type="entry name" value="EXO-ALPHA-SIALIDASE"/>
    <property type="match status" value="1"/>
</dbReference>
<organism evidence="6 7">
    <name type="scientific">Larkinella rosea</name>
    <dbReference type="NCBI Taxonomy" id="2025312"/>
    <lineage>
        <taxon>Bacteria</taxon>
        <taxon>Pseudomonadati</taxon>
        <taxon>Bacteroidota</taxon>
        <taxon>Cytophagia</taxon>
        <taxon>Cytophagales</taxon>
        <taxon>Spirosomataceae</taxon>
        <taxon>Larkinella</taxon>
    </lineage>
</organism>
<dbReference type="PANTHER" id="PTHR10628">
    <property type="entry name" value="SIALIDASE"/>
    <property type="match status" value="1"/>
</dbReference>
<sequence>MKNRHFFLYPLLSLLTAFSVFAQSTPEQIPVFDPGTTYATTRIPALVCTKKGTLLAFCEARVTGAGDWADIDLLMRRSADGGKTWEEPVVIAPREAKRPTSNITPIVDRDGKTIHLLYQRNYANAYYIKSTDEGKTWTEPKDITYAFEQFRPEYNWKVLAPGPGHAIQLEKGKNKGRIVIPIWLCEPNPKIPGGDHRPSCVATVYSDDAGKTWKRGAIVVNNSPEMVNPSENVAVELTDGRVMLNIRSESAPHQRLVAYSPDGISNWTKPVFDDELFDPVCMASLIRIPGDRTHKTALLFVNPDSQADPSMLNVANNFRKRQNLMAKVSFDEGQSWSIKKVLEPESAGYSDLAVGPDGTIYCLYETNQNSGGTWKYRVVLKKFNMAWLMDGQAEAKKIH</sequence>
<evidence type="ECO:0000256" key="4">
    <source>
        <dbReference type="SAM" id="SignalP"/>
    </source>
</evidence>
<feature type="domain" description="Sialidase" evidence="5">
    <location>
        <begin position="52"/>
        <end position="362"/>
    </location>
</feature>
<dbReference type="InterPro" id="IPR011040">
    <property type="entry name" value="Sialidase"/>
</dbReference>
<evidence type="ECO:0000313" key="7">
    <source>
        <dbReference type="Proteomes" id="UP000271925"/>
    </source>
</evidence>
<evidence type="ECO:0000256" key="1">
    <source>
        <dbReference type="ARBA" id="ARBA00000427"/>
    </source>
</evidence>
<dbReference type="Proteomes" id="UP000271925">
    <property type="component" value="Unassembled WGS sequence"/>
</dbReference>
<comment type="caution">
    <text evidence="6">The sequence shown here is derived from an EMBL/GenBank/DDBJ whole genome shotgun (WGS) entry which is preliminary data.</text>
</comment>
<keyword evidence="7" id="KW-1185">Reference proteome</keyword>
<feature type="chain" id="PRO_5018182521" description="exo-alpha-sialidase" evidence="4">
    <location>
        <begin position="23"/>
        <end position="399"/>
    </location>
</feature>
<name>A0A3P1BUN8_9BACT</name>
<protein>
    <recommendedName>
        <fullName evidence="3">exo-alpha-sialidase</fullName>
        <ecNumber evidence="3">3.2.1.18</ecNumber>
    </recommendedName>
</protein>
<dbReference type="Gene3D" id="2.120.10.10">
    <property type="match status" value="1"/>
</dbReference>
<evidence type="ECO:0000256" key="2">
    <source>
        <dbReference type="ARBA" id="ARBA00009348"/>
    </source>
</evidence>
<dbReference type="EMBL" id="RQJO01000008">
    <property type="protein sequence ID" value="RRB04797.1"/>
    <property type="molecule type" value="Genomic_DNA"/>
</dbReference>
<evidence type="ECO:0000259" key="5">
    <source>
        <dbReference type="Pfam" id="PF13088"/>
    </source>
</evidence>
<reference evidence="6 7" key="1">
    <citation type="submission" date="2018-11" db="EMBL/GenBank/DDBJ databases">
        <authorList>
            <person name="Zhou Z."/>
            <person name="Wang G."/>
        </authorList>
    </citation>
    <scope>NUCLEOTIDE SEQUENCE [LARGE SCALE GENOMIC DNA]</scope>
    <source>
        <strain evidence="6 7">KCTC52004</strain>
    </source>
</reference>
<comment type="catalytic activity">
    <reaction evidence="1">
        <text>Hydrolysis of alpha-(2-&gt;3)-, alpha-(2-&gt;6)-, alpha-(2-&gt;8)- glycosidic linkages of terminal sialic acid residues in oligosaccharides, glycoproteins, glycolipids, colominic acid and synthetic substrates.</text>
        <dbReference type="EC" id="3.2.1.18"/>
    </reaction>
</comment>
<feature type="signal peptide" evidence="4">
    <location>
        <begin position="1"/>
        <end position="22"/>
    </location>
</feature>
<comment type="similarity">
    <text evidence="2">Belongs to the glycosyl hydrolase 33 family.</text>
</comment>
<dbReference type="SUPFAM" id="SSF50939">
    <property type="entry name" value="Sialidases"/>
    <property type="match status" value="1"/>
</dbReference>
<dbReference type="InterPro" id="IPR026856">
    <property type="entry name" value="Sialidase_fam"/>
</dbReference>
<proteinExistence type="inferred from homology"/>
<dbReference type="EC" id="3.2.1.18" evidence="3"/>
<dbReference type="InterPro" id="IPR036278">
    <property type="entry name" value="Sialidase_sf"/>
</dbReference>
<dbReference type="OrthoDB" id="7294637at2"/>
<evidence type="ECO:0000313" key="6">
    <source>
        <dbReference type="EMBL" id="RRB04797.1"/>
    </source>
</evidence>
<dbReference type="AlphaFoldDB" id="A0A3P1BUN8"/>
<dbReference type="CDD" id="cd15482">
    <property type="entry name" value="Sialidase_non-viral"/>
    <property type="match status" value="1"/>
</dbReference>
<dbReference type="GO" id="GO:0016020">
    <property type="term" value="C:membrane"/>
    <property type="evidence" value="ECO:0007669"/>
    <property type="project" value="TreeGrafter"/>
</dbReference>
<dbReference type="Pfam" id="PF13088">
    <property type="entry name" value="BNR_2"/>
    <property type="match status" value="1"/>
</dbReference>
<keyword evidence="4" id="KW-0732">Signal</keyword>
<dbReference type="GO" id="GO:0009313">
    <property type="term" value="P:oligosaccharide catabolic process"/>
    <property type="evidence" value="ECO:0007669"/>
    <property type="project" value="TreeGrafter"/>
</dbReference>
<dbReference type="GO" id="GO:0006689">
    <property type="term" value="P:ganglioside catabolic process"/>
    <property type="evidence" value="ECO:0007669"/>
    <property type="project" value="TreeGrafter"/>
</dbReference>
<evidence type="ECO:0000256" key="3">
    <source>
        <dbReference type="ARBA" id="ARBA00012733"/>
    </source>
</evidence>